<name>F1TBN5_9FIRM</name>
<evidence type="ECO:0000256" key="2">
    <source>
        <dbReference type="ARBA" id="ARBA00022603"/>
    </source>
</evidence>
<dbReference type="SUPFAM" id="SSF52242">
    <property type="entry name" value="Cobalamin (vitamin B12)-binding domain"/>
    <property type="match status" value="1"/>
</dbReference>
<keyword evidence="5" id="KW-0479">Metal-binding</keyword>
<dbReference type="STRING" id="588581.Cpap_2592"/>
<reference evidence="10" key="1">
    <citation type="submission" date="2009-07" db="EMBL/GenBank/DDBJ databases">
        <authorList>
            <consortium name="US DOE Joint Genome Institute (JGI-PGF)"/>
            <person name="Lucas S."/>
            <person name="Copeland A."/>
            <person name="Lapidus A."/>
            <person name="Glavina del Rio T."/>
            <person name="Tice H."/>
            <person name="Bruce D."/>
            <person name="Goodwin L."/>
            <person name="Pitluck S."/>
            <person name="Larimer F."/>
            <person name="Land M.L."/>
            <person name="Mouttaki H."/>
            <person name="He Z."/>
            <person name="Zhou J."/>
            <person name="Hemme C.L."/>
        </authorList>
    </citation>
    <scope>NUCLEOTIDE SEQUENCE</scope>
    <source>
        <strain evidence="10">DSM 2782</strain>
    </source>
</reference>
<dbReference type="InterPro" id="IPR006638">
    <property type="entry name" value="Elp3/MiaA/NifB-like_rSAM"/>
</dbReference>
<accession>F1TBN5</accession>
<dbReference type="GO" id="GO:0031419">
    <property type="term" value="F:cobalamin binding"/>
    <property type="evidence" value="ECO:0007669"/>
    <property type="project" value="InterPro"/>
</dbReference>
<comment type="cofactor">
    <cofactor evidence="1">
        <name>[4Fe-4S] cluster</name>
        <dbReference type="ChEBI" id="CHEBI:49883"/>
    </cofactor>
</comment>
<evidence type="ECO:0000256" key="1">
    <source>
        <dbReference type="ARBA" id="ARBA00001966"/>
    </source>
</evidence>
<dbReference type="SFLD" id="SFLDG01082">
    <property type="entry name" value="B12-binding_domain_containing"/>
    <property type="match status" value="1"/>
</dbReference>
<feature type="domain" description="Radical SAM core" evidence="9">
    <location>
        <begin position="184"/>
        <end position="399"/>
    </location>
</feature>
<proteinExistence type="predicted"/>
<evidence type="ECO:0000259" key="8">
    <source>
        <dbReference type="PROSITE" id="PS51332"/>
    </source>
</evidence>
<dbReference type="eggNOG" id="COG1032">
    <property type="taxonomic scope" value="Bacteria"/>
</dbReference>
<dbReference type="EMBL" id="ACXX02000004">
    <property type="protein sequence ID" value="EGD48439.1"/>
    <property type="molecule type" value="Genomic_DNA"/>
</dbReference>
<dbReference type="AlphaFoldDB" id="F1TBN5"/>
<evidence type="ECO:0000259" key="9">
    <source>
        <dbReference type="PROSITE" id="PS51918"/>
    </source>
</evidence>
<gene>
    <name evidence="10" type="ORF">Cpap_2592</name>
</gene>
<dbReference type="InterPro" id="IPR051198">
    <property type="entry name" value="BchE-like"/>
</dbReference>
<dbReference type="Pfam" id="PF02310">
    <property type="entry name" value="B12-binding"/>
    <property type="match status" value="1"/>
</dbReference>
<dbReference type="InterPro" id="IPR007197">
    <property type="entry name" value="rSAM"/>
</dbReference>
<keyword evidence="3" id="KW-0808">Transferase</keyword>
<comment type="caution">
    <text evidence="10">The sequence shown here is derived from an EMBL/GenBank/DDBJ whole genome shotgun (WGS) entry which is preliminary data.</text>
</comment>
<dbReference type="InterPro" id="IPR058240">
    <property type="entry name" value="rSAM_sf"/>
</dbReference>
<evidence type="ECO:0000256" key="4">
    <source>
        <dbReference type="ARBA" id="ARBA00022691"/>
    </source>
</evidence>
<evidence type="ECO:0000256" key="3">
    <source>
        <dbReference type="ARBA" id="ARBA00022679"/>
    </source>
</evidence>
<dbReference type="GO" id="GO:0046872">
    <property type="term" value="F:metal ion binding"/>
    <property type="evidence" value="ECO:0007669"/>
    <property type="project" value="UniProtKB-KW"/>
</dbReference>
<dbReference type="PROSITE" id="PS51332">
    <property type="entry name" value="B12_BINDING"/>
    <property type="match status" value="1"/>
</dbReference>
<dbReference type="GO" id="GO:0005829">
    <property type="term" value="C:cytosol"/>
    <property type="evidence" value="ECO:0007669"/>
    <property type="project" value="TreeGrafter"/>
</dbReference>
<evidence type="ECO:0000256" key="7">
    <source>
        <dbReference type="ARBA" id="ARBA00023014"/>
    </source>
</evidence>
<keyword evidence="11" id="KW-1185">Reference proteome</keyword>
<dbReference type="PANTHER" id="PTHR43409">
    <property type="entry name" value="ANAEROBIC MAGNESIUM-PROTOPORPHYRIN IX MONOMETHYL ESTER CYCLASE-RELATED"/>
    <property type="match status" value="1"/>
</dbReference>
<evidence type="ECO:0000256" key="5">
    <source>
        <dbReference type="ARBA" id="ARBA00022723"/>
    </source>
</evidence>
<dbReference type="GO" id="GO:0051539">
    <property type="term" value="F:4 iron, 4 sulfur cluster binding"/>
    <property type="evidence" value="ECO:0007669"/>
    <property type="project" value="UniProtKB-KW"/>
</dbReference>
<dbReference type="SFLD" id="SFLDS00029">
    <property type="entry name" value="Radical_SAM"/>
    <property type="match status" value="1"/>
</dbReference>
<keyword evidence="2" id="KW-0489">Methyltransferase</keyword>
<dbReference type="SMART" id="SM00729">
    <property type="entry name" value="Elp3"/>
    <property type="match status" value="1"/>
</dbReference>
<dbReference type="RefSeq" id="WP_004618602.1">
    <property type="nucleotide sequence ID" value="NZ_ACXX02000004.1"/>
</dbReference>
<dbReference type="CDD" id="cd02068">
    <property type="entry name" value="radical_SAM_B12_BD"/>
    <property type="match status" value="1"/>
</dbReference>
<dbReference type="PANTHER" id="PTHR43409:SF7">
    <property type="entry name" value="BLL1977 PROTEIN"/>
    <property type="match status" value="1"/>
</dbReference>
<dbReference type="Gene3D" id="3.20.20.70">
    <property type="entry name" value="Aldolase class I"/>
    <property type="match status" value="1"/>
</dbReference>
<protein>
    <submittedName>
        <fullName evidence="10">Cobalamin B12-binding domain protein</fullName>
    </submittedName>
</protein>
<dbReference type="CDD" id="cd01335">
    <property type="entry name" value="Radical_SAM"/>
    <property type="match status" value="1"/>
</dbReference>
<evidence type="ECO:0000313" key="10">
    <source>
        <dbReference type="EMBL" id="EGD48439.1"/>
    </source>
</evidence>
<dbReference type="Gene3D" id="3.40.50.280">
    <property type="entry name" value="Cobalamin-binding domain"/>
    <property type="match status" value="1"/>
</dbReference>
<evidence type="ECO:0000313" key="11">
    <source>
        <dbReference type="Proteomes" id="UP000003860"/>
    </source>
</evidence>
<dbReference type="GO" id="GO:0003824">
    <property type="term" value="F:catalytic activity"/>
    <property type="evidence" value="ECO:0007669"/>
    <property type="project" value="InterPro"/>
</dbReference>
<evidence type="ECO:0000256" key="6">
    <source>
        <dbReference type="ARBA" id="ARBA00023004"/>
    </source>
</evidence>
<feature type="domain" description="B12-binding" evidence="8">
    <location>
        <begin position="8"/>
        <end position="139"/>
    </location>
</feature>
<dbReference type="InterPro" id="IPR036724">
    <property type="entry name" value="Cobalamin-bd_sf"/>
</dbReference>
<dbReference type="InterPro" id="IPR013785">
    <property type="entry name" value="Aldolase_TIM"/>
</dbReference>
<sequence>MRLLLVQPPTIKTASHYDKLFILEPLALEYVAAGLMDEHDIEIFDMRVDKDYTLKSKIEDFNPDVIGFTSLTVNVNTVIRLSEEVKKNYPNIIILIGGHHASVSAKDFYKPSIDAIMIGEGIETMKQYLNTLQYGGDIEQIDGMAFNKNGEFIRNKNRAYPALESFKFPNRNLTKKYRHMYFTEEYKPLATIRTSKGCPHRCKFCSLWKESGGKYMKREIERIVEELKQIEEPYVFFADDESFIDMNYMDLLAEEIKKSGIKKKYYTFVRSDTFIKHTDLMRKWAEIGLSKVHMGIESHRSSDLDNWNKKNTSVNNVRAVEIAHEMGIKVTATIIISQDFVEQDFDDMLEFSNTLNFDSIMYTVLTPLPGTELYDEVEDQMISKNYDLFDMSHTLLPTKLELHRFYNEYANLYLRSTKNSHKEKVHGEYSKTDLKDLYFNIKKAYLDH</sequence>
<dbReference type="InterPro" id="IPR006158">
    <property type="entry name" value="Cobalamin-bd"/>
</dbReference>
<keyword evidence="4" id="KW-0949">S-adenosyl-L-methionine</keyword>
<dbReference type="Pfam" id="PF04055">
    <property type="entry name" value="Radical_SAM"/>
    <property type="match status" value="1"/>
</dbReference>
<organism evidence="10 11">
    <name type="scientific">Ruminiclostridium papyrosolvens DSM 2782</name>
    <dbReference type="NCBI Taxonomy" id="588581"/>
    <lineage>
        <taxon>Bacteria</taxon>
        <taxon>Bacillati</taxon>
        <taxon>Bacillota</taxon>
        <taxon>Clostridia</taxon>
        <taxon>Eubacteriales</taxon>
        <taxon>Oscillospiraceae</taxon>
        <taxon>Ruminiclostridium</taxon>
    </lineage>
</organism>
<dbReference type="SUPFAM" id="SSF102114">
    <property type="entry name" value="Radical SAM enzymes"/>
    <property type="match status" value="1"/>
</dbReference>
<keyword evidence="7" id="KW-0411">Iron-sulfur</keyword>
<keyword evidence="6" id="KW-0408">Iron</keyword>
<dbReference type="InterPro" id="IPR034466">
    <property type="entry name" value="Methyltransferase_Class_B"/>
</dbReference>
<dbReference type="Proteomes" id="UP000003860">
    <property type="component" value="Unassembled WGS sequence"/>
</dbReference>
<reference evidence="10" key="2">
    <citation type="submission" date="2011-01" db="EMBL/GenBank/DDBJ databases">
        <title>The Non-contiguous Finished genome of Clostridium papyrosolvens.</title>
        <authorList>
            <person name="Lucas S."/>
            <person name="Copeland A."/>
            <person name="Lapidus A."/>
            <person name="Cheng J.-F."/>
            <person name="Goodwin L."/>
            <person name="Pitluck S."/>
            <person name="Misra M."/>
            <person name="Chertkov O."/>
            <person name="Detter J.C."/>
            <person name="Han C."/>
            <person name="Tapia R."/>
            <person name="Land M."/>
            <person name="Hauser L."/>
            <person name="Kyrpides N."/>
            <person name="Ivanova N."/>
            <person name="Pagani I."/>
            <person name="Mouttaki H."/>
            <person name="He Z."/>
            <person name="Zhou J."/>
            <person name="Hemme C.L."/>
            <person name="Woyke T."/>
        </authorList>
    </citation>
    <scope>NUCLEOTIDE SEQUENCE [LARGE SCALE GENOMIC DNA]</scope>
    <source>
        <strain evidence="10">DSM 2782</strain>
    </source>
</reference>
<dbReference type="SFLD" id="SFLDG01123">
    <property type="entry name" value="methyltransferase_(Class_B)"/>
    <property type="match status" value="1"/>
</dbReference>
<dbReference type="OrthoDB" id="2990459at2"/>
<dbReference type="PROSITE" id="PS51918">
    <property type="entry name" value="RADICAL_SAM"/>
    <property type="match status" value="1"/>
</dbReference>